<organism evidence="3 4">
    <name type="scientific">Triparma retinervis</name>
    <dbReference type="NCBI Taxonomy" id="2557542"/>
    <lineage>
        <taxon>Eukaryota</taxon>
        <taxon>Sar</taxon>
        <taxon>Stramenopiles</taxon>
        <taxon>Ochrophyta</taxon>
        <taxon>Bolidophyceae</taxon>
        <taxon>Parmales</taxon>
        <taxon>Triparmaceae</taxon>
        <taxon>Triparma</taxon>
    </lineage>
</organism>
<feature type="region of interest" description="Disordered" evidence="2">
    <location>
        <begin position="178"/>
        <end position="219"/>
    </location>
</feature>
<dbReference type="OrthoDB" id="10462179at2759"/>
<feature type="compositionally biased region" description="Basic and acidic residues" evidence="2">
    <location>
        <begin position="208"/>
        <end position="218"/>
    </location>
</feature>
<feature type="compositionally biased region" description="Low complexity" evidence="2">
    <location>
        <begin position="182"/>
        <end position="193"/>
    </location>
</feature>
<evidence type="ECO:0000313" key="4">
    <source>
        <dbReference type="Proteomes" id="UP001165082"/>
    </source>
</evidence>
<comment type="caution">
    <text evidence="3">The sequence shown here is derived from an EMBL/GenBank/DDBJ whole genome shotgun (WGS) entry which is preliminary data.</text>
</comment>
<keyword evidence="4" id="KW-1185">Reference proteome</keyword>
<feature type="compositionally biased region" description="Basic residues" evidence="2">
    <location>
        <begin position="197"/>
        <end position="207"/>
    </location>
</feature>
<feature type="region of interest" description="Disordered" evidence="2">
    <location>
        <begin position="48"/>
        <end position="78"/>
    </location>
</feature>
<protein>
    <submittedName>
        <fullName evidence="3">Uncharacterized protein</fullName>
    </submittedName>
</protein>
<feature type="compositionally biased region" description="Basic and acidic residues" evidence="2">
    <location>
        <begin position="231"/>
        <end position="242"/>
    </location>
</feature>
<keyword evidence="1" id="KW-0175">Coiled coil</keyword>
<evidence type="ECO:0000256" key="1">
    <source>
        <dbReference type="SAM" id="Coils"/>
    </source>
</evidence>
<evidence type="ECO:0000256" key="2">
    <source>
        <dbReference type="SAM" id="MobiDB-lite"/>
    </source>
</evidence>
<feature type="coiled-coil region" evidence="1">
    <location>
        <begin position="130"/>
        <end position="157"/>
    </location>
</feature>
<gene>
    <name evidence="3" type="ORF">TrRE_jg12560</name>
</gene>
<dbReference type="EMBL" id="BRXZ01008369">
    <property type="protein sequence ID" value="GMI25337.1"/>
    <property type="molecule type" value="Genomic_DNA"/>
</dbReference>
<dbReference type="Proteomes" id="UP001165082">
    <property type="component" value="Unassembled WGS sequence"/>
</dbReference>
<feature type="compositionally biased region" description="Basic residues" evidence="2">
    <location>
        <begin position="244"/>
        <end position="257"/>
    </location>
</feature>
<feature type="region of interest" description="Disordered" evidence="2">
    <location>
        <begin position="231"/>
        <end position="257"/>
    </location>
</feature>
<accession>A0A9W7G019</accession>
<feature type="compositionally biased region" description="Low complexity" evidence="2">
    <location>
        <begin position="51"/>
        <end position="66"/>
    </location>
</feature>
<proteinExistence type="predicted"/>
<evidence type="ECO:0000313" key="3">
    <source>
        <dbReference type="EMBL" id="GMI25337.1"/>
    </source>
</evidence>
<name>A0A9W7G019_9STRA</name>
<sequence length="257" mass="28479">MFSEYLAAFVDDEDDAGLASMLESALEVDEVDESLMRYIKSKFQKLAETKSSGSSSSAVPAAAAGNAPPPPSAQTSEEEEKLKIVGEVLGCDMDFSRWIVLRNEFKGSPSDVIISSALDRLPRLRSEYDAVVERRRRKELDDRLRRAEVERNAGKENSSMIDEVTKKLIMSRFDDESYAVGSNNNNNNNANNAKAKKEARRNSKKEKSKSDSGVRFRDGVVVSNKGGKFITEEIKPDWDGGSRGRVKSKGKRGVGWT</sequence>
<reference evidence="3" key="1">
    <citation type="submission" date="2022-07" db="EMBL/GenBank/DDBJ databases">
        <title>Genome analysis of Parmales, a sister group of diatoms, reveals the evolutionary specialization of diatoms from phago-mixotrophs to photoautotrophs.</title>
        <authorList>
            <person name="Ban H."/>
            <person name="Sato S."/>
            <person name="Yoshikawa S."/>
            <person name="Kazumasa Y."/>
            <person name="Nakamura Y."/>
            <person name="Ichinomiya M."/>
            <person name="Saitoh K."/>
            <person name="Sato N."/>
            <person name="Blanc-Mathieu R."/>
            <person name="Endo H."/>
            <person name="Kuwata A."/>
            <person name="Ogata H."/>
        </authorList>
    </citation>
    <scope>NUCLEOTIDE SEQUENCE</scope>
</reference>
<dbReference type="AlphaFoldDB" id="A0A9W7G019"/>